<proteinExistence type="inferred from homology"/>
<dbReference type="PROSITE" id="PS51762">
    <property type="entry name" value="GH16_2"/>
    <property type="match status" value="1"/>
</dbReference>
<evidence type="ECO:0000313" key="3">
    <source>
        <dbReference type="EMBL" id="GFG30372.1"/>
    </source>
</evidence>
<dbReference type="EMBL" id="BLKM01000212">
    <property type="protein sequence ID" value="GFG30372.1"/>
    <property type="molecule type" value="Genomic_DNA"/>
</dbReference>
<dbReference type="Pfam" id="PF00722">
    <property type="entry name" value="Glyco_hydro_16"/>
    <property type="match status" value="1"/>
</dbReference>
<reference evidence="4" key="1">
    <citation type="submission" date="2020-01" db="EMBL/GenBank/DDBJ databases">
        <title>Draft genome sequence of the Termite Coptotermes fromosanus.</title>
        <authorList>
            <person name="Itakura S."/>
            <person name="Yosikawa Y."/>
            <person name="Umezawa K."/>
        </authorList>
    </citation>
    <scope>NUCLEOTIDE SEQUENCE [LARGE SCALE GENOMIC DNA]</scope>
</reference>
<dbReference type="AlphaFoldDB" id="A0A6L2PGV1"/>
<keyword evidence="4" id="KW-1185">Reference proteome</keyword>
<dbReference type="Gene3D" id="2.60.120.200">
    <property type="match status" value="1"/>
</dbReference>
<name>A0A6L2PGV1_COPFO</name>
<comment type="caution">
    <text evidence="3">The sequence shown here is derived from an EMBL/GenBank/DDBJ whole genome shotgun (WGS) entry which is preliminary data.</text>
</comment>
<dbReference type="GO" id="GO:0004553">
    <property type="term" value="F:hydrolase activity, hydrolyzing O-glycosyl compounds"/>
    <property type="evidence" value="ECO:0007669"/>
    <property type="project" value="InterPro"/>
</dbReference>
<dbReference type="GO" id="GO:0005975">
    <property type="term" value="P:carbohydrate metabolic process"/>
    <property type="evidence" value="ECO:0007669"/>
    <property type="project" value="InterPro"/>
</dbReference>
<dbReference type="OrthoDB" id="4781at2759"/>
<accession>A0A6L2PGV1</accession>
<feature type="domain" description="GH16" evidence="2">
    <location>
        <begin position="48"/>
        <end position="397"/>
    </location>
</feature>
<dbReference type="InterPro" id="IPR013320">
    <property type="entry name" value="ConA-like_dom_sf"/>
</dbReference>
<evidence type="ECO:0000256" key="1">
    <source>
        <dbReference type="ARBA" id="ARBA00006865"/>
    </source>
</evidence>
<evidence type="ECO:0000259" key="2">
    <source>
        <dbReference type="PROSITE" id="PS51762"/>
    </source>
</evidence>
<dbReference type="InterPro" id="IPR000757">
    <property type="entry name" value="Beta-glucanase-like"/>
</dbReference>
<gene>
    <name evidence="3" type="ORF">Cfor_11774</name>
</gene>
<dbReference type="FunCoup" id="A0A6L2PGV1">
    <property type="interactions" value="36"/>
</dbReference>
<evidence type="ECO:0000313" key="4">
    <source>
        <dbReference type="Proteomes" id="UP000502823"/>
    </source>
</evidence>
<dbReference type="InterPro" id="IPR050546">
    <property type="entry name" value="Glycosyl_Hydrlase_16"/>
</dbReference>
<dbReference type="PANTHER" id="PTHR10963:SF55">
    <property type="entry name" value="GLYCOSIDE HYDROLASE FAMILY 16 PROTEIN"/>
    <property type="match status" value="1"/>
</dbReference>
<dbReference type="Proteomes" id="UP000502823">
    <property type="component" value="Unassembled WGS sequence"/>
</dbReference>
<dbReference type="InParanoid" id="A0A6L2PGV1"/>
<dbReference type="PANTHER" id="PTHR10963">
    <property type="entry name" value="GLYCOSYL HYDROLASE-RELATED"/>
    <property type="match status" value="1"/>
</dbReference>
<protein>
    <recommendedName>
        <fullName evidence="2">GH16 domain-containing protein</fullName>
    </recommendedName>
</protein>
<organism evidence="3 4">
    <name type="scientific">Coptotermes formosanus</name>
    <name type="common">Formosan subterranean termite</name>
    <dbReference type="NCBI Taxonomy" id="36987"/>
    <lineage>
        <taxon>Eukaryota</taxon>
        <taxon>Metazoa</taxon>
        <taxon>Ecdysozoa</taxon>
        <taxon>Arthropoda</taxon>
        <taxon>Hexapoda</taxon>
        <taxon>Insecta</taxon>
        <taxon>Pterygota</taxon>
        <taxon>Neoptera</taxon>
        <taxon>Polyneoptera</taxon>
        <taxon>Dictyoptera</taxon>
        <taxon>Blattodea</taxon>
        <taxon>Blattoidea</taxon>
        <taxon>Termitoidae</taxon>
        <taxon>Rhinotermitidae</taxon>
        <taxon>Coptotermes</taxon>
    </lineage>
</organism>
<sequence>MGLSNVGEIGVVQRYLHLSEGICNRVKEFACTSGRENYAVSSVAAGKATYAGQVLSETLAMGLQQFLSIVLNNTLQPGFTGRFDNIVDDRFIVNSSENHEMNVSSQAEMAVFGNYQSLAQARYKETVLNGAALSGYADQDIVLPVQSARIRTVSSFSFLYGRVEVRAKLPRGDWLWPAIWLKPQKDEYGSWPSSGEIDIMEARSNKKLTTAAGVSQGIDTIGATLHFGLNASYNIWRPTHWEISIAETGRDFADDFHVFGLDWTEDYLNFSVDGKLIGSRGIPPGGFWKLGGLDKIRGAQNIWKDGKPMAPFDKKGLNSNTEHIFPAQFFIILNVAVGGNFFPDGLYNSPHPKPWNRTSPHPMQDFWEHRDWWLPTWDEEDRAMRVDYIRVYCYDCK</sequence>
<dbReference type="SUPFAM" id="SSF49899">
    <property type="entry name" value="Concanavalin A-like lectins/glucanases"/>
    <property type="match status" value="1"/>
</dbReference>
<comment type="similarity">
    <text evidence="1">Belongs to the glycosyl hydrolase 16 family.</text>
</comment>